<dbReference type="InterPro" id="IPR022691">
    <property type="entry name" value="Tscrpt_elong_fac_GreA/B_N"/>
</dbReference>
<dbReference type="Pfam" id="PF01272">
    <property type="entry name" value="GreA_GreB"/>
    <property type="match status" value="1"/>
</dbReference>
<evidence type="ECO:0000313" key="12">
    <source>
        <dbReference type="EMBL" id="TWP36200.1"/>
    </source>
</evidence>
<dbReference type="InterPro" id="IPR028624">
    <property type="entry name" value="Tscrpt_elong_fac_GreA/B"/>
</dbReference>
<dbReference type="EMBL" id="VCQV01000013">
    <property type="protein sequence ID" value="TWP36200.1"/>
    <property type="molecule type" value="Genomic_DNA"/>
</dbReference>
<keyword evidence="12" id="KW-0648">Protein biosynthesis</keyword>
<dbReference type="AlphaFoldDB" id="A0A563E0Y7"/>
<evidence type="ECO:0000256" key="6">
    <source>
        <dbReference type="ARBA" id="ARBA00024916"/>
    </source>
</evidence>
<dbReference type="Proteomes" id="UP000320244">
    <property type="component" value="Unassembled WGS sequence"/>
</dbReference>
<evidence type="ECO:0000256" key="8">
    <source>
        <dbReference type="HAMAP-Rule" id="MF_00105"/>
    </source>
</evidence>
<accession>A0A563E0Y7</accession>
<dbReference type="OrthoDB" id="9797227at2"/>
<keyword evidence="13" id="KW-1185">Reference proteome</keyword>
<evidence type="ECO:0000256" key="2">
    <source>
        <dbReference type="ARBA" id="ARBA00013729"/>
    </source>
</evidence>
<evidence type="ECO:0000256" key="3">
    <source>
        <dbReference type="ARBA" id="ARBA00023015"/>
    </source>
</evidence>
<feature type="region of interest" description="Disordered" evidence="9">
    <location>
        <begin position="43"/>
        <end position="63"/>
    </location>
</feature>
<dbReference type="GO" id="GO:0070063">
    <property type="term" value="F:RNA polymerase binding"/>
    <property type="evidence" value="ECO:0007669"/>
    <property type="project" value="InterPro"/>
</dbReference>
<name>A0A563E0Y7_9MICO</name>
<keyword evidence="5 8" id="KW-0804">Transcription</keyword>
<feature type="domain" description="Transcription elongation factor GreA/GreB N-terminal" evidence="11">
    <location>
        <begin position="12"/>
        <end position="80"/>
    </location>
</feature>
<dbReference type="NCBIfam" id="NF001262">
    <property type="entry name" value="PRK00226.1-3"/>
    <property type="match status" value="1"/>
</dbReference>
<comment type="similarity">
    <text evidence="1 8">Belongs to the GreA/GreB family.</text>
</comment>
<evidence type="ECO:0000313" key="13">
    <source>
        <dbReference type="Proteomes" id="UP000320244"/>
    </source>
</evidence>
<dbReference type="GO" id="GO:0006354">
    <property type="term" value="P:DNA-templated transcription elongation"/>
    <property type="evidence" value="ECO:0007669"/>
    <property type="project" value="TreeGrafter"/>
</dbReference>
<dbReference type="InterPro" id="IPR023459">
    <property type="entry name" value="Tscrpt_elong_fac_GreA/B_fam"/>
</dbReference>
<gene>
    <name evidence="8 12" type="primary">greA</name>
    <name evidence="12" type="ORF">FGL98_10910</name>
</gene>
<evidence type="ECO:0000259" key="10">
    <source>
        <dbReference type="Pfam" id="PF01272"/>
    </source>
</evidence>
<dbReference type="PIRSF" id="PIRSF006092">
    <property type="entry name" value="GreA_GreB"/>
    <property type="match status" value="1"/>
</dbReference>
<dbReference type="InterPro" id="IPR036953">
    <property type="entry name" value="GreA/GreB_C_sf"/>
</dbReference>
<dbReference type="RefSeq" id="WP_146316795.1">
    <property type="nucleotide sequence ID" value="NZ_VCQV01000013.1"/>
</dbReference>
<organism evidence="12 13">
    <name type="scientific">Leekyejoonella antrihumi</name>
    <dbReference type="NCBI Taxonomy" id="1660198"/>
    <lineage>
        <taxon>Bacteria</taxon>
        <taxon>Bacillati</taxon>
        <taxon>Actinomycetota</taxon>
        <taxon>Actinomycetes</taxon>
        <taxon>Micrococcales</taxon>
        <taxon>Dermacoccaceae</taxon>
        <taxon>Leekyejoonella</taxon>
    </lineage>
</organism>
<evidence type="ECO:0000256" key="7">
    <source>
        <dbReference type="ARBA" id="ARBA00030776"/>
    </source>
</evidence>
<evidence type="ECO:0000256" key="1">
    <source>
        <dbReference type="ARBA" id="ARBA00008213"/>
    </source>
</evidence>
<dbReference type="PANTHER" id="PTHR30437:SF4">
    <property type="entry name" value="TRANSCRIPTION ELONGATION FACTOR GREA"/>
    <property type="match status" value="1"/>
</dbReference>
<dbReference type="GO" id="GO:0003677">
    <property type="term" value="F:DNA binding"/>
    <property type="evidence" value="ECO:0007669"/>
    <property type="project" value="UniProtKB-UniRule"/>
</dbReference>
<keyword evidence="3 8" id="KW-0805">Transcription regulation</keyword>
<keyword evidence="12" id="KW-0251">Elongation factor</keyword>
<protein>
    <recommendedName>
        <fullName evidence="2 8">Transcription elongation factor GreA</fullName>
    </recommendedName>
    <alternativeName>
        <fullName evidence="7 8">Transcript cleavage factor GreA</fullName>
    </alternativeName>
</protein>
<dbReference type="FunFam" id="1.10.287.180:FF:000001">
    <property type="entry name" value="Transcription elongation factor GreA"/>
    <property type="match status" value="1"/>
</dbReference>
<reference evidence="12 13" key="2">
    <citation type="submission" date="2019-08" db="EMBL/GenBank/DDBJ databases">
        <title>Jejuicoccus antrihumi gen. nov., sp. nov., a new member of the family Dermacoccaceae isolated from a cave.</title>
        <authorList>
            <person name="Schumann P."/>
            <person name="Kim I.S."/>
        </authorList>
    </citation>
    <scope>NUCLEOTIDE SEQUENCE [LARGE SCALE GENOMIC DNA]</scope>
    <source>
        <strain evidence="12 13">C5-26</strain>
    </source>
</reference>
<dbReference type="PANTHER" id="PTHR30437">
    <property type="entry name" value="TRANSCRIPTION ELONGATION FACTOR GREA"/>
    <property type="match status" value="1"/>
</dbReference>
<dbReference type="InterPro" id="IPR001437">
    <property type="entry name" value="Tscrpt_elong_fac_GreA/B_C"/>
</dbReference>
<evidence type="ECO:0000256" key="5">
    <source>
        <dbReference type="ARBA" id="ARBA00023163"/>
    </source>
</evidence>
<dbReference type="GO" id="GO:0032784">
    <property type="term" value="P:regulation of DNA-templated transcription elongation"/>
    <property type="evidence" value="ECO:0007669"/>
    <property type="project" value="UniProtKB-UniRule"/>
</dbReference>
<keyword evidence="4 8" id="KW-0238">DNA-binding</keyword>
<comment type="caution">
    <text evidence="12">The sequence shown here is derived from an EMBL/GenBank/DDBJ whole genome shotgun (WGS) entry which is preliminary data.</text>
</comment>
<comment type="function">
    <text evidence="6 8">Necessary for efficient RNA polymerase transcription elongation past template-encoded arresting sites. The arresting sites in DNA have the property of trapping a certain fraction of elongating RNA polymerases that pass through, resulting in locked ternary complexes. Cleavage of the nascent transcript by cleavage factors such as GreA or GreB allows the resumption of elongation from the new 3'terminus. GreA releases sequences of 2 to 3 nucleotides.</text>
</comment>
<reference evidence="12 13" key="1">
    <citation type="submission" date="2019-05" db="EMBL/GenBank/DDBJ databases">
        <authorList>
            <person name="Lee S.D."/>
        </authorList>
    </citation>
    <scope>NUCLEOTIDE SEQUENCE [LARGE SCALE GENOMIC DNA]</scope>
    <source>
        <strain evidence="12 13">C5-26</strain>
    </source>
</reference>
<evidence type="ECO:0000256" key="9">
    <source>
        <dbReference type="SAM" id="MobiDB-lite"/>
    </source>
</evidence>
<dbReference type="SUPFAM" id="SSF54534">
    <property type="entry name" value="FKBP-like"/>
    <property type="match status" value="1"/>
</dbReference>
<dbReference type="Gene3D" id="3.10.50.30">
    <property type="entry name" value="Transcription elongation factor, GreA/GreB, C-terminal domain"/>
    <property type="match status" value="1"/>
</dbReference>
<dbReference type="GO" id="GO:0003746">
    <property type="term" value="F:translation elongation factor activity"/>
    <property type="evidence" value="ECO:0007669"/>
    <property type="project" value="UniProtKB-KW"/>
</dbReference>
<sequence>MTSTADSSASFLTPEAYDRLKAELANLQGAGRSEISQRIEDAREEGDLKENGGYHAAKEEQGKMEARIRQLDELLRTAVVGNASGAAAAAGTVSSGMVVTVEMFGDKEKFLLGNREIAEDSEIDVYSERSPLGQAILGKKIGDTTSYNAPNGNTVEVKVLEATPYA</sequence>
<feature type="domain" description="Transcription elongation factor GreA/GreB C-terminal" evidence="10">
    <location>
        <begin position="90"/>
        <end position="163"/>
    </location>
</feature>
<dbReference type="Gene3D" id="1.10.287.180">
    <property type="entry name" value="Transcription elongation factor, GreA/GreB, N-terminal domain"/>
    <property type="match status" value="1"/>
</dbReference>
<evidence type="ECO:0000259" key="11">
    <source>
        <dbReference type="Pfam" id="PF03449"/>
    </source>
</evidence>
<dbReference type="InterPro" id="IPR018151">
    <property type="entry name" value="TF_GreA/GreB_CS"/>
</dbReference>
<dbReference type="PROSITE" id="PS00829">
    <property type="entry name" value="GREAB_1"/>
    <property type="match status" value="1"/>
</dbReference>
<dbReference type="HAMAP" id="MF_00105">
    <property type="entry name" value="GreA_GreB"/>
    <property type="match status" value="1"/>
</dbReference>
<dbReference type="PROSITE" id="PS00830">
    <property type="entry name" value="GREAB_2"/>
    <property type="match status" value="1"/>
</dbReference>
<proteinExistence type="inferred from homology"/>
<dbReference type="InterPro" id="IPR036805">
    <property type="entry name" value="Tscrpt_elong_fac_GreA/B_N_sf"/>
</dbReference>
<dbReference type="Pfam" id="PF03449">
    <property type="entry name" value="GreA_GreB_N"/>
    <property type="match status" value="1"/>
</dbReference>
<dbReference type="SUPFAM" id="SSF46557">
    <property type="entry name" value="GreA transcript cleavage protein, N-terminal domain"/>
    <property type="match status" value="1"/>
</dbReference>
<evidence type="ECO:0000256" key="4">
    <source>
        <dbReference type="ARBA" id="ARBA00023125"/>
    </source>
</evidence>